<sequence length="1609" mass="178561">MKEKSEVDRIFKAFNSMIQTQFSTKIQILKSDNAREYFSSVLGNYLSRQGIIQISSFVNTPQQNGVAERKNRHLLEVARSLTFSTGVPKYLWGEAILISAYLINRMPSRVLKFGTPRQALINIFLHARVLSSDLPFKFFGCSAFVHVYPQNRSKLDPKSIKCAFIGYSTNKKGYKCFCPKIGRVYDTMDVTFFEKTYFSKTEIQGESHQKELQLWSWDSLLEQPGTSSNIQPQNAESSPMSSPVHVPSNQPETSPFSPVPEASANPNIPSLSLPSPLPEEKQLQGEIENLAHLIPIQESEPDPMIAETSTGGGNEPEQKGSHETQTIDDSRLPIALRKANLDWKLHQLDIKNAFLNGDLEEEVYMEVPSGLQISNNNNKVCRLLKSLYGLKQSPRAWFGRFSRSVKEQGFIQCQADHTLFVKRSLKNILAILIVYVDDIILTGDYEELLKIKRSLANEFEVKDLGPLRNFLGMEVARSKRGIVVSQRKYILDLLKETGMLGCKPASTPMDSAKKLGREEEGLPVDKGRYQRLVGKLIYLSHTRPDIGFAVSVVSQFMNHPMEEHMEAVYIILRYLKMIPGKGLLFKKNGCRNIALYSDADWAGSQVADKDALGLLKWLATSQAADDINSDDELLRDTILSPFLPATRIEEVLEKANMDYESESQKECQDILDSVDDFVDFKDIKERADFTKNSRCPNLSSGDFIPQVDGAGDDMFTPPARSTEDFYATECKRNFDEACEQQVFLEDTLSGKKVVEDAHSSFNHKHKRKKLLWGSLPFSTNEKLKDESFCTDTKGPITTSPLSGYMGEHEHSSIKNVKTDICDGNETAPLVVCSVRDLMRRKRHHRVESLECSSQGLEKSLSEMKRKDNIFPRNLDFQVFPIDEPNKRPCVSLSFPPFAASLQEVYDVKATGDDSPGKLPILSRSGSSLVGSTADDGNFTSHKSDNSYGSGVATRSGNFLSTGPSYVTRSSLSMPGGPDSAAAIGHSKNSQEPRVLLLKSDFEDNTFAAERLEPTNAAASSCHQTAVGRDELNVKSGKEGRSSRELEHEMSPKKSVAMNMTTNINALNSGQSQGGDVPLVITNRQDMDLICLTFYRKSPATDWITGPSRKAFSDSFISHVPCQDKESHDGASGRALDDFLPFFMEDCQGEAEIQTKCITVNESTSEHEAAVGVPAHYQNDGSYSYLLTPLVSPPSSKNVKRWLSIGTSVEENTKLRKPTSHKGTSSTPNCSPSSSPDDYNKASTGSGSISHQPYMKAQGPQDNCDTNNVDTIRTLACNEETAMVQREGNSAKVKAYSDCSLDISQISGPGGRSKPTPLSQIGFRDPASVGAGQQLTLLSIEVQVASRGDLLPDPRFDAVNVITLAVHNDSDFDVELHVLLHSKAENCQRNLDGITGCTLLIFYEEKYLFDHFIKFVCSLDPDILMGWDVQGGSLGFLAERASYLGIGLLNSISRTPCETKIAAGDSEIPEKGVLDNVIPDSVIADLDNVIPNSVIADPVVLEDAIIEDEWGRTHGSGVHVGGRIVLNVWRLMRGELKLNIYTIEAVAEAVLRRKIPYISYKVLTRWFSSGPDRARYRCIEYVTERAKLNLEILNQLDMVRKDVSAYLLCI</sequence>
<name>W9SFC2_9ROSA</name>
<evidence type="ECO:0000256" key="1">
    <source>
        <dbReference type="SAM" id="MobiDB-lite"/>
    </source>
</evidence>
<keyword evidence="4" id="KW-1185">Reference proteome</keyword>
<dbReference type="InterPro" id="IPR001584">
    <property type="entry name" value="Integrase_cat-core"/>
</dbReference>
<feature type="region of interest" description="Disordered" evidence="1">
    <location>
        <begin position="294"/>
        <end position="328"/>
    </location>
</feature>
<dbReference type="GO" id="GO:0005634">
    <property type="term" value="C:nucleus"/>
    <property type="evidence" value="ECO:0007669"/>
    <property type="project" value="TreeGrafter"/>
</dbReference>
<dbReference type="Pfam" id="PF07727">
    <property type="entry name" value="RVT_2"/>
    <property type="match status" value="1"/>
</dbReference>
<dbReference type="InterPro" id="IPR030559">
    <property type="entry name" value="PolZ_Rev3"/>
</dbReference>
<dbReference type="GO" id="GO:0016035">
    <property type="term" value="C:zeta DNA polymerase complex"/>
    <property type="evidence" value="ECO:0007669"/>
    <property type="project" value="InterPro"/>
</dbReference>
<dbReference type="GO" id="GO:0000724">
    <property type="term" value="P:double-strand break repair via homologous recombination"/>
    <property type="evidence" value="ECO:0007669"/>
    <property type="project" value="TreeGrafter"/>
</dbReference>
<feature type="compositionally biased region" description="Polar residues" evidence="1">
    <location>
        <begin position="224"/>
        <end position="236"/>
    </location>
</feature>
<feature type="region of interest" description="Disordered" evidence="1">
    <location>
        <begin position="932"/>
        <end position="951"/>
    </location>
</feature>
<accession>W9SFC2</accession>
<dbReference type="InterPro" id="IPR036397">
    <property type="entry name" value="RNaseH_sf"/>
</dbReference>
<dbReference type="GO" id="GO:0015074">
    <property type="term" value="P:DNA integration"/>
    <property type="evidence" value="ECO:0007669"/>
    <property type="project" value="InterPro"/>
</dbReference>
<dbReference type="InterPro" id="IPR012337">
    <property type="entry name" value="RNaseH-like_sf"/>
</dbReference>
<reference evidence="4" key="1">
    <citation type="submission" date="2013-01" db="EMBL/GenBank/DDBJ databases">
        <title>Draft Genome Sequence of a Mulberry Tree, Morus notabilis C.K. Schneid.</title>
        <authorList>
            <person name="He N."/>
            <person name="Zhao S."/>
        </authorList>
    </citation>
    <scope>NUCLEOTIDE SEQUENCE</scope>
</reference>
<dbReference type="SUPFAM" id="SSF53098">
    <property type="entry name" value="Ribonuclease H-like"/>
    <property type="match status" value="2"/>
</dbReference>
<dbReference type="InterPro" id="IPR043502">
    <property type="entry name" value="DNA/RNA_pol_sf"/>
</dbReference>
<dbReference type="Gene3D" id="3.30.420.10">
    <property type="entry name" value="Ribonuclease H-like superfamily/Ribonuclease H"/>
    <property type="match status" value="2"/>
</dbReference>
<feature type="compositionally biased region" description="Polar residues" evidence="1">
    <location>
        <begin position="937"/>
        <end position="951"/>
    </location>
</feature>
<organism evidence="3 4">
    <name type="scientific">Morus notabilis</name>
    <dbReference type="NCBI Taxonomy" id="981085"/>
    <lineage>
        <taxon>Eukaryota</taxon>
        <taxon>Viridiplantae</taxon>
        <taxon>Streptophyta</taxon>
        <taxon>Embryophyta</taxon>
        <taxon>Tracheophyta</taxon>
        <taxon>Spermatophyta</taxon>
        <taxon>Magnoliopsida</taxon>
        <taxon>eudicotyledons</taxon>
        <taxon>Gunneridae</taxon>
        <taxon>Pentapetalae</taxon>
        <taxon>rosids</taxon>
        <taxon>fabids</taxon>
        <taxon>Rosales</taxon>
        <taxon>Moraceae</taxon>
        <taxon>Moreae</taxon>
        <taxon>Morus</taxon>
    </lineage>
</organism>
<dbReference type="Proteomes" id="UP000030645">
    <property type="component" value="Unassembled WGS sequence"/>
</dbReference>
<dbReference type="Pfam" id="PF03104">
    <property type="entry name" value="DNA_pol_B_exo1"/>
    <property type="match status" value="1"/>
</dbReference>
<dbReference type="GO" id="GO:0003676">
    <property type="term" value="F:nucleic acid binding"/>
    <property type="evidence" value="ECO:0007669"/>
    <property type="project" value="InterPro"/>
</dbReference>
<feature type="compositionally biased region" description="Low complexity" evidence="1">
    <location>
        <begin position="1223"/>
        <end position="1235"/>
    </location>
</feature>
<feature type="region of interest" description="Disordered" evidence="1">
    <location>
        <begin position="223"/>
        <end position="280"/>
    </location>
</feature>
<evidence type="ECO:0000313" key="3">
    <source>
        <dbReference type="EMBL" id="EXC54611.1"/>
    </source>
</evidence>
<dbReference type="eggNOG" id="KOG0968">
    <property type="taxonomic scope" value="Eukaryota"/>
</dbReference>
<dbReference type="InterPro" id="IPR013103">
    <property type="entry name" value="RVT_2"/>
</dbReference>
<dbReference type="Pfam" id="PF25597">
    <property type="entry name" value="SH3_retrovirus"/>
    <property type="match status" value="1"/>
</dbReference>
<evidence type="ECO:0000313" key="4">
    <source>
        <dbReference type="Proteomes" id="UP000030645"/>
    </source>
</evidence>
<dbReference type="CDD" id="cd05778">
    <property type="entry name" value="DNA_polB_zeta_exo"/>
    <property type="match status" value="1"/>
</dbReference>
<feature type="compositionally biased region" description="Low complexity" evidence="1">
    <location>
        <begin position="237"/>
        <end position="248"/>
    </location>
</feature>
<dbReference type="EMBL" id="KE625865">
    <property type="protein sequence ID" value="EXC54611.1"/>
    <property type="molecule type" value="Genomic_DNA"/>
</dbReference>
<dbReference type="GO" id="GO:0042276">
    <property type="term" value="P:error-prone translesion synthesis"/>
    <property type="evidence" value="ECO:0007669"/>
    <property type="project" value="TreeGrafter"/>
</dbReference>
<dbReference type="PANTHER" id="PTHR45812:SF1">
    <property type="entry name" value="DNA POLYMERASE ZETA CATALYTIC SUBUNIT"/>
    <property type="match status" value="1"/>
</dbReference>
<feature type="region of interest" description="Disordered" evidence="1">
    <location>
        <begin position="1031"/>
        <end position="1051"/>
    </location>
</feature>
<dbReference type="InterPro" id="IPR006133">
    <property type="entry name" value="DNA-dir_DNA_pol_B_exonuc"/>
</dbReference>
<dbReference type="eggNOG" id="KOG0017">
    <property type="taxonomic scope" value="Eukaryota"/>
</dbReference>
<dbReference type="PROSITE" id="PS50994">
    <property type="entry name" value="INTEGRASE"/>
    <property type="match status" value="1"/>
</dbReference>
<protein>
    <submittedName>
        <fullName evidence="3">Retrovirus-related Pol polyprotein from transposon TNT 1-94</fullName>
    </submittedName>
</protein>
<proteinExistence type="predicted"/>
<dbReference type="PANTHER" id="PTHR45812">
    <property type="entry name" value="DNA POLYMERASE ZETA CATALYTIC SUBUNIT"/>
    <property type="match status" value="1"/>
</dbReference>
<gene>
    <name evidence="3" type="ORF">L484_001286</name>
</gene>
<feature type="compositionally biased region" description="Polar residues" evidence="1">
    <location>
        <begin position="1240"/>
        <end position="1250"/>
    </location>
</feature>
<evidence type="ECO:0000259" key="2">
    <source>
        <dbReference type="PROSITE" id="PS50994"/>
    </source>
</evidence>
<dbReference type="STRING" id="981085.W9SFC2"/>
<dbReference type="SUPFAM" id="SSF56672">
    <property type="entry name" value="DNA/RNA polymerases"/>
    <property type="match status" value="1"/>
</dbReference>
<feature type="region of interest" description="Disordered" evidence="1">
    <location>
        <begin position="1212"/>
        <end position="1262"/>
    </location>
</feature>
<dbReference type="GO" id="GO:0003887">
    <property type="term" value="F:DNA-directed DNA polymerase activity"/>
    <property type="evidence" value="ECO:0007669"/>
    <property type="project" value="TreeGrafter"/>
</dbReference>
<feature type="domain" description="Integrase catalytic" evidence="2">
    <location>
        <begin position="1"/>
        <end position="124"/>
    </location>
</feature>
<dbReference type="InterPro" id="IPR057670">
    <property type="entry name" value="SH3_retrovirus"/>
</dbReference>